<keyword evidence="1" id="KW-0472">Membrane</keyword>
<dbReference type="AlphaFoldDB" id="A0A4P6P3J5"/>
<dbReference type="Proteomes" id="UP000290244">
    <property type="component" value="Chromosome"/>
</dbReference>
<protein>
    <submittedName>
        <fullName evidence="2">Uncharacterized protein</fullName>
    </submittedName>
</protein>
<reference evidence="2 3" key="1">
    <citation type="submission" date="2018-12" db="EMBL/GenBank/DDBJ databases">
        <title>Complete genome of Litorilituus sediminis.</title>
        <authorList>
            <person name="Liu A."/>
            <person name="Rong J."/>
        </authorList>
    </citation>
    <scope>NUCLEOTIDE SEQUENCE [LARGE SCALE GENOMIC DNA]</scope>
    <source>
        <strain evidence="2 3">JCM 17549</strain>
    </source>
</reference>
<dbReference type="OrthoDB" id="6712223at2"/>
<feature type="transmembrane region" description="Helical" evidence="1">
    <location>
        <begin position="177"/>
        <end position="195"/>
    </location>
</feature>
<feature type="transmembrane region" description="Helical" evidence="1">
    <location>
        <begin position="48"/>
        <end position="70"/>
    </location>
</feature>
<feature type="transmembrane region" description="Helical" evidence="1">
    <location>
        <begin position="82"/>
        <end position="107"/>
    </location>
</feature>
<name>A0A4P6P3J5_9GAMM</name>
<sequence length="271" mass="31362">MKVKLLKRASFLRKVFDNTNAGQKLYLFGLVWMLFALPVWLVSEKYSVYYLLLGISAFSIGLVVEGIIFFSKLWDYKFGKIIISGIFSAVTTFTIASSSATVAEIVGTDPSKFPYAITLTSFLLFPIFAWIILQFSALTFFVFHTMLVPLYWLYHQFRAMPLVRYSLRLKVKPPKERFMWLLVFTRAIAVGFLISNTQVLGKFNKDYLTGVENNISWFIYNFELYKKSHCTRLNEQERFGYINTKLAVVGTLTTDKKYLFSTRTCVKIPSE</sequence>
<feature type="transmembrane region" description="Helical" evidence="1">
    <location>
        <begin position="21"/>
        <end position="42"/>
    </location>
</feature>
<dbReference type="KEGG" id="lsd:EMK97_09675"/>
<organism evidence="2 3">
    <name type="scientific">Litorilituus sediminis</name>
    <dbReference type="NCBI Taxonomy" id="718192"/>
    <lineage>
        <taxon>Bacteria</taxon>
        <taxon>Pseudomonadati</taxon>
        <taxon>Pseudomonadota</taxon>
        <taxon>Gammaproteobacteria</taxon>
        <taxon>Alteromonadales</taxon>
        <taxon>Colwelliaceae</taxon>
        <taxon>Litorilituus</taxon>
    </lineage>
</organism>
<dbReference type="RefSeq" id="WP_130601646.1">
    <property type="nucleotide sequence ID" value="NZ_CP034759.1"/>
</dbReference>
<keyword evidence="1" id="KW-1133">Transmembrane helix</keyword>
<keyword evidence="3" id="KW-1185">Reference proteome</keyword>
<proteinExistence type="predicted"/>
<gene>
    <name evidence="2" type="ORF">EMK97_09675</name>
</gene>
<feature type="transmembrane region" description="Helical" evidence="1">
    <location>
        <begin position="140"/>
        <end position="157"/>
    </location>
</feature>
<evidence type="ECO:0000313" key="3">
    <source>
        <dbReference type="Proteomes" id="UP000290244"/>
    </source>
</evidence>
<keyword evidence="1" id="KW-0812">Transmembrane</keyword>
<dbReference type="EMBL" id="CP034759">
    <property type="protein sequence ID" value="QBG35961.1"/>
    <property type="molecule type" value="Genomic_DNA"/>
</dbReference>
<accession>A0A4P6P3J5</accession>
<evidence type="ECO:0000313" key="2">
    <source>
        <dbReference type="EMBL" id="QBG35961.1"/>
    </source>
</evidence>
<evidence type="ECO:0000256" key="1">
    <source>
        <dbReference type="SAM" id="Phobius"/>
    </source>
</evidence>